<protein>
    <recommendedName>
        <fullName evidence="4">FLYWCH-type domain-containing protein</fullName>
    </recommendedName>
</protein>
<dbReference type="EMBL" id="OV170224">
    <property type="protein sequence ID" value="CAH0723936.1"/>
    <property type="molecule type" value="Genomic_DNA"/>
</dbReference>
<sequence length="398" mass="46835">MLFNADTKLISLTNGKILLMVNGYTFHKGGGHIRCFGGVKWRCSASKKKCKAYVAMSDQDDYVIRYYLNHNDHEHDKLSSTSIDECNIAEETDDVCNDVFLDIDRSNNRPARLTVLLQDIKHSDMKETHRSTTTEINDRAPEAVNNNAVEDSSTPSNIRKRTLNPQAWADVKRKKLLNSGKKYRSRTGRIVKERIMGPTCNCKFQCGTKISEDERIRFFKKFWELGDREKQWLWIVKYTKKHNKLRTTLQRKLMYNRQYTYRYYLPIDKKGDVIKAKVNVCKIMFQNTLNIGNSMVKTAWEKYDSDNTIKADMRGRHNNHRRIIDKDMTASVCDHVRTFEPVKSSNRSHILYLNGSLNFTRMFDLYWKWPDLKNYAKRASTVRQYRDIVNKHFNVTFC</sequence>
<evidence type="ECO:0000256" key="2">
    <source>
        <dbReference type="ARBA" id="ARBA00022771"/>
    </source>
</evidence>
<evidence type="ECO:0000256" key="3">
    <source>
        <dbReference type="ARBA" id="ARBA00022833"/>
    </source>
</evidence>
<dbReference type="AlphaFoldDB" id="A0A8J9UP90"/>
<dbReference type="GO" id="GO:0008270">
    <property type="term" value="F:zinc ion binding"/>
    <property type="evidence" value="ECO:0007669"/>
    <property type="project" value="UniProtKB-KW"/>
</dbReference>
<dbReference type="Gene3D" id="2.20.25.240">
    <property type="match status" value="1"/>
</dbReference>
<evidence type="ECO:0000256" key="1">
    <source>
        <dbReference type="ARBA" id="ARBA00022723"/>
    </source>
</evidence>
<evidence type="ECO:0000259" key="4">
    <source>
        <dbReference type="Pfam" id="PF04500"/>
    </source>
</evidence>
<evidence type="ECO:0000313" key="6">
    <source>
        <dbReference type="Proteomes" id="UP000838878"/>
    </source>
</evidence>
<dbReference type="PANTHER" id="PTHR10773:SF19">
    <property type="match status" value="1"/>
</dbReference>
<keyword evidence="1" id="KW-0479">Metal-binding</keyword>
<keyword evidence="2" id="KW-0863">Zinc-finger</keyword>
<feature type="non-terminal residue" evidence="5">
    <location>
        <position position="398"/>
    </location>
</feature>
<keyword evidence="3" id="KW-0862">Zinc</keyword>
<dbReference type="PANTHER" id="PTHR10773">
    <property type="entry name" value="DNA-DIRECTED RNA POLYMERASES I, II, AND III SUBUNIT RPABC2"/>
    <property type="match status" value="1"/>
</dbReference>
<keyword evidence="6" id="KW-1185">Reference proteome</keyword>
<name>A0A8J9UP90_9NEOP</name>
<proteinExistence type="predicted"/>
<dbReference type="InterPro" id="IPR007588">
    <property type="entry name" value="Znf_FLYWCH"/>
</dbReference>
<reference evidence="5" key="1">
    <citation type="submission" date="2021-12" db="EMBL/GenBank/DDBJ databases">
        <authorList>
            <person name="Martin H S."/>
        </authorList>
    </citation>
    <scope>NUCLEOTIDE SEQUENCE</scope>
</reference>
<dbReference type="Pfam" id="PF04500">
    <property type="entry name" value="FLYWCH"/>
    <property type="match status" value="1"/>
</dbReference>
<dbReference type="OrthoDB" id="7739108at2759"/>
<gene>
    <name evidence="5" type="ORF">BINO364_LOCUS9703</name>
</gene>
<dbReference type="Proteomes" id="UP000838878">
    <property type="component" value="Chromosome 4"/>
</dbReference>
<accession>A0A8J9UP90</accession>
<feature type="domain" description="FLYWCH-type" evidence="4">
    <location>
        <begin position="14"/>
        <end position="71"/>
    </location>
</feature>
<organism evidence="5 6">
    <name type="scientific">Brenthis ino</name>
    <name type="common">lesser marbled fritillary</name>
    <dbReference type="NCBI Taxonomy" id="405034"/>
    <lineage>
        <taxon>Eukaryota</taxon>
        <taxon>Metazoa</taxon>
        <taxon>Ecdysozoa</taxon>
        <taxon>Arthropoda</taxon>
        <taxon>Hexapoda</taxon>
        <taxon>Insecta</taxon>
        <taxon>Pterygota</taxon>
        <taxon>Neoptera</taxon>
        <taxon>Endopterygota</taxon>
        <taxon>Lepidoptera</taxon>
        <taxon>Glossata</taxon>
        <taxon>Ditrysia</taxon>
        <taxon>Papilionoidea</taxon>
        <taxon>Nymphalidae</taxon>
        <taxon>Heliconiinae</taxon>
        <taxon>Argynnini</taxon>
        <taxon>Brenthis</taxon>
    </lineage>
</organism>
<evidence type="ECO:0000313" key="5">
    <source>
        <dbReference type="EMBL" id="CAH0723936.1"/>
    </source>
</evidence>